<keyword evidence="5" id="KW-1185">Reference proteome</keyword>
<comment type="subunit">
    <text evidence="2">Heterodimer composed of Spt4 and Spt5.</text>
</comment>
<dbReference type="PANTHER" id="PTHR40704:SF1">
    <property type="entry name" value="TRANSCRIPTION ELONGATION FACTOR SPT4"/>
    <property type="match status" value="1"/>
</dbReference>
<evidence type="ECO:0000313" key="5">
    <source>
        <dbReference type="Proteomes" id="UP000377803"/>
    </source>
</evidence>
<dbReference type="AlphaFoldDB" id="A0A5Q0UG82"/>
<dbReference type="InterPro" id="IPR022800">
    <property type="entry name" value="Spt4/RpoE2_Znf"/>
</dbReference>
<organism evidence="4 5">
    <name type="scientific">Candidatus Nanohalobium constans</name>
    <dbReference type="NCBI Taxonomy" id="2565781"/>
    <lineage>
        <taxon>Archaea</taxon>
        <taxon>Candidatus Nanohalarchaeota</taxon>
        <taxon>Candidatus Nanohalobia</taxon>
        <taxon>Candidatus Nanohalobiales</taxon>
        <taxon>Candidatus Nanohalobiaceae</taxon>
        <taxon>Candidatus Nanohalobium</taxon>
    </lineage>
</organism>
<proteinExistence type="inferred from homology"/>
<feature type="binding site" evidence="2">
    <location>
        <position position="22"/>
    </location>
    <ligand>
        <name>Zn(2+)</name>
        <dbReference type="ChEBI" id="CHEBI:29105"/>
    </ligand>
</feature>
<dbReference type="HAMAP" id="MF_00949">
    <property type="entry name" value="Spt4_arch"/>
    <property type="match status" value="1"/>
</dbReference>
<evidence type="ECO:0000313" key="4">
    <source>
        <dbReference type="EMBL" id="QGA80663.1"/>
    </source>
</evidence>
<keyword evidence="4" id="KW-0808">Transferase</keyword>
<comment type="function">
    <text evidence="2">Stimulates transcription elongation.</text>
</comment>
<protein>
    <recommendedName>
        <fullName evidence="2">Transcription elongation factor Spt4</fullName>
    </recommendedName>
</protein>
<name>A0A5Q0UG82_9ARCH</name>
<keyword evidence="4" id="KW-0548">Nucleotidyltransferase</keyword>
<keyword evidence="2" id="KW-0479">Metal-binding</keyword>
<feature type="domain" description="Spt4/RpoE2 zinc finger" evidence="3">
    <location>
        <begin position="3"/>
        <end position="62"/>
    </location>
</feature>
<dbReference type="OrthoDB" id="275101at2157"/>
<keyword evidence="4" id="KW-0240">DNA-directed RNA polymerase</keyword>
<dbReference type="InterPro" id="IPR038589">
    <property type="entry name" value="Spt4_dom_sf"/>
</dbReference>
<feature type="binding site" evidence="2">
    <location>
        <position position="9"/>
    </location>
    <ligand>
        <name>Zn(2+)</name>
        <dbReference type="ChEBI" id="CHEBI:29105"/>
    </ligand>
</feature>
<evidence type="ECO:0000259" key="3">
    <source>
        <dbReference type="SMART" id="SM01389"/>
    </source>
</evidence>
<sequence length="62" mass="6920">MAEKACRDCNRIVEDESECPVCRNNDLSDSWSGLVVIYDPEDSEIADKIGISTPGRYAVRVK</sequence>
<dbReference type="KEGG" id="ncon:LC1Nh_0779"/>
<dbReference type="NCBIfam" id="NF041664">
    <property type="entry name" value="RNAP_arch_Epp"/>
    <property type="match status" value="1"/>
</dbReference>
<dbReference type="GO" id="GO:0006355">
    <property type="term" value="P:regulation of DNA-templated transcription"/>
    <property type="evidence" value="ECO:0007669"/>
    <property type="project" value="UniProtKB-UniRule"/>
</dbReference>
<dbReference type="Proteomes" id="UP000377803">
    <property type="component" value="Chromosome"/>
</dbReference>
<reference evidence="5" key="1">
    <citation type="submission" date="2019-05" db="EMBL/GenBank/DDBJ databases">
        <title>Candidatus Nanohalobium constans, a novel model system to study the DPANN nano-sized archaea: genomic and physiological characterization of a nanoarchaeon co-cultured with its chitinotrophic host.</title>
        <authorList>
            <person name="La Cono V."/>
            <person name="Arcadi E."/>
            <person name="Crisafi F."/>
            <person name="Denaro R."/>
            <person name="La Spada G."/>
            <person name="Messina E."/>
            <person name="Smedile F."/>
            <person name="Toshchakov S.V."/>
            <person name="Shevchenko M.A."/>
            <person name="Golyshin P.N."/>
            <person name="Golyshina O.V."/>
            <person name="Ferrer M."/>
            <person name="Rohde M."/>
            <person name="Mushegian A."/>
            <person name="Sorokin D.Y."/>
            <person name="Giuliano L."/>
            <person name="Yakimov M.M."/>
        </authorList>
    </citation>
    <scope>NUCLEOTIDE SEQUENCE [LARGE SCALE GENOMIC DNA]</scope>
    <source>
        <strain evidence="5">LC1Nh</strain>
    </source>
</reference>
<keyword evidence="2" id="KW-0805">Transcription regulation</keyword>
<dbReference type="InterPro" id="IPR029040">
    <property type="entry name" value="RPABC4/Spt4"/>
</dbReference>
<dbReference type="SUPFAM" id="SSF63393">
    <property type="entry name" value="RNA polymerase subunits"/>
    <property type="match status" value="1"/>
</dbReference>
<accession>A0A5Q0UG82</accession>
<dbReference type="GeneID" id="42365168"/>
<gene>
    <name evidence="4" type="primary">rpoE2</name>
    <name evidence="2" type="synonym">spt4</name>
    <name evidence="4" type="ORF">LC1Nh_0779</name>
</gene>
<dbReference type="Pfam" id="PF06093">
    <property type="entry name" value="Spt4"/>
    <property type="match status" value="1"/>
</dbReference>
<evidence type="ECO:0000256" key="1">
    <source>
        <dbReference type="ARBA" id="ARBA00023163"/>
    </source>
</evidence>
<keyword evidence="2" id="KW-0862">Zinc</keyword>
<feature type="binding site" evidence="2">
    <location>
        <position position="19"/>
    </location>
    <ligand>
        <name>Zn(2+)</name>
        <dbReference type="ChEBI" id="CHEBI:29105"/>
    </ligand>
</feature>
<evidence type="ECO:0000256" key="2">
    <source>
        <dbReference type="HAMAP-Rule" id="MF_00949"/>
    </source>
</evidence>
<dbReference type="GO" id="GO:0000428">
    <property type="term" value="C:DNA-directed RNA polymerase complex"/>
    <property type="evidence" value="ECO:0007669"/>
    <property type="project" value="UniProtKB-KW"/>
</dbReference>
<dbReference type="EMBL" id="CP040089">
    <property type="protein sequence ID" value="QGA80663.1"/>
    <property type="molecule type" value="Genomic_DNA"/>
</dbReference>
<dbReference type="GO" id="GO:0016779">
    <property type="term" value="F:nucleotidyltransferase activity"/>
    <property type="evidence" value="ECO:0007669"/>
    <property type="project" value="UniProtKB-KW"/>
</dbReference>
<feature type="binding site" evidence="2">
    <location>
        <position position="6"/>
    </location>
    <ligand>
        <name>Zn(2+)</name>
        <dbReference type="ChEBI" id="CHEBI:29105"/>
    </ligand>
</feature>
<dbReference type="InterPro" id="IPR007178">
    <property type="entry name" value="Spt4_arch"/>
</dbReference>
<dbReference type="PANTHER" id="PTHR40704">
    <property type="entry name" value="TRANSCRIPTION ELONGATION FACTOR SPT4"/>
    <property type="match status" value="1"/>
</dbReference>
<dbReference type="Gene3D" id="2.20.28.90">
    <property type="match status" value="1"/>
</dbReference>
<comment type="similarity">
    <text evidence="2">Belongs to the archaeal Spt4 family.</text>
</comment>
<dbReference type="RefSeq" id="WP_153550404.1">
    <property type="nucleotide sequence ID" value="NZ_CP040089.1"/>
</dbReference>
<dbReference type="GO" id="GO:0008270">
    <property type="term" value="F:zinc ion binding"/>
    <property type="evidence" value="ECO:0007669"/>
    <property type="project" value="UniProtKB-UniRule"/>
</dbReference>
<keyword evidence="1 2" id="KW-0804">Transcription</keyword>
<dbReference type="SMART" id="SM01389">
    <property type="entry name" value="Spt4"/>
    <property type="match status" value="1"/>
</dbReference>